<evidence type="ECO:0000256" key="3">
    <source>
        <dbReference type="ARBA" id="ARBA00022827"/>
    </source>
</evidence>
<dbReference type="InterPro" id="IPR017905">
    <property type="entry name" value="ERV/ALR_sulphydryl_oxidase"/>
</dbReference>
<dbReference type="InterPro" id="IPR036774">
    <property type="entry name" value="ERV/ALR_sulphydryl_oxid_sf"/>
</dbReference>
<feature type="domain" description="ERV/ALR sulfhydryl oxidase" evidence="7">
    <location>
        <begin position="49"/>
        <end position="132"/>
    </location>
</feature>
<comment type="caution">
    <text evidence="8">The sequence shown here is derived from an EMBL/GenBank/DDBJ whole genome shotgun (WGS) entry which is preliminary data.</text>
</comment>
<evidence type="ECO:0000256" key="1">
    <source>
        <dbReference type="ARBA" id="ARBA00001974"/>
    </source>
</evidence>
<gene>
    <name evidence="8" type="primary">QSOX1</name>
    <name evidence="8" type="ORF">SPIL2461_LOCUS10561</name>
</gene>
<dbReference type="Proteomes" id="UP000649617">
    <property type="component" value="Unassembled WGS sequence"/>
</dbReference>
<comment type="catalytic activity">
    <reaction evidence="6">
        <text>2 R'C(R)SH + O2 = R'C(R)S-S(R)CR' + H2O2</text>
        <dbReference type="Rhea" id="RHEA:17357"/>
        <dbReference type="ChEBI" id="CHEBI:15379"/>
        <dbReference type="ChEBI" id="CHEBI:16240"/>
        <dbReference type="ChEBI" id="CHEBI:16520"/>
        <dbReference type="ChEBI" id="CHEBI:17412"/>
        <dbReference type="EC" id="1.8.3.2"/>
    </reaction>
</comment>
<keyword evidence="2 6" id="KW-0285">Flavoprotein</keyword>
<dbReference type="EC" id="1.8.3.2" evidence="6"/>
<feature type="non-terminal residue" evidence="8">
    <location>
        <position position="1"/>
    </location>
</feature>
<evidence type="ECO:0000256" key="2">
    <source>
        <dbReference type="ARBA" id="ARBA00022630"/>
    </source>
</evidence>
<organism evidence="8 9">
    <name type="scientific">Symbiodinium pilosum</name>
    <name type="common">Dinoflagellate</name>
    <dbReference type="NCBI Taxonomy" id="2952"/>
    <lineage>
        <taxon>Eukaryota</taxon>
        <taxon>Sar</taxon>
        <taxon>Alveolata</taxon>
        <taxon>Dinophyceae</taxon>
        <taxon>Suessiales</taxon>
        <taxon>Symbiodiniaceae</taxon>
        <taxon>Symbiodinium</taxon>
    </lineage>
</organism>
<accession>A0A812RCR1</accession>
<evidence type="ECO:0000313" key="9">
    <source>
        <dbReference type="Proteomes" id="UP000649617"/>
    </source>
</evidence>
<dbReference type="GO" id="GO:0016972">
    <property type="term" value="F:thiol oxidase activity"/>
    <property type="evidence" value="ECO:0007669"/>
    <property type="project" value="UniProtKB-EC"/>
</dbReference>
<sequence length="132" mass="14173">GLAANFPAAQKELKDLLSLVEAAAGYSKDLCVGDWLKAVEAVEAVLGTSPPEAPGRCTTDTCRVWTLFHFMSLAERHEVAGALSAEELVESITAFITHYFRCEHCRKHALEQLGAGAYGRDELIAKGADGIP</sequence>
<evidence type="ECO:0000259" key="7">
    <source>
        <dbReference type="PROSITE" id="PS51324"/>
    </source>
</evidence>
<dbReference type="PROSITE" id="PS51324">
    <property type="entry name" value="ERV_ALR"/>
    <property type="match status" value="1"/>
</dbReference>
<evidence type="ECO:0000313" key="8">
    <source>
        <dbReference type="EMBL" id="CAE7431647.1"/>
    </source>
</evidence>
<dbReference type="SUPFAM" id="SSF69000">
    <property type="entry name" value="FAD-dependent thiol oxidase"/>
    <property type="match status" value="1"/>
</dbReference>
<feature type="non-terminal residue" evidence="8">
    <location>
        <position position="132"/>
    </location>
</feature>
<comment type="cofactor">
    <cofactor evidence="1 6">
        <name>FAD</name>
        <dbReference type="ChEBI" id="CHEBI:57692"/>
    </cofactor>
</comment>
<evidence type="ECO:0000256" key="6">
    <source>
        <dbReference type="RuleBase" id="RU371123"/>
    </source>
</evidence>
<keyword evidence="9" id="KW-1185">Reference proteome</keyword>
<keyword evidence="5" id="KW-1015">Disulfide bond</keyword>
<evidence type="ECO:0000256" key="5">
    <source>
        <dbReference type="ARBA" id="ARBA00023157"/>
    </source>
</evidence>
<keyword evidence="4 6" id="KW-0560">Oxidoreductase</keyword>
<dbReference type="AlphaFoldDB" id="A0A812RCR1"/>
<dbReference type="EMBL" id="CAJNIZ010019813">
    <property type="protein sequence ID" value="CAE7431647.1"/>
    <property type="molecule type" value="Genomic_DNA"/>
</dbReference>
<keyword evidence="3 6" id="KW-0274">FAD</keyword>
<dbReference type="OrthoDB" id="415404at2759"/>
<evidence type="ECO:0000256" key="4">
    <source>
        <dbReference type="ARBA" id="ARBA00023002"/>
    </source>
</evidence>
<dbReference type="Gene3D" id="1.20.120.310">
    <property type="entry name" value="ERV/ALR sulfhydryl oxidase domain"/>
    <property type="match status" value="1"/>
</dbReference>
<reference evidence="8" key="1">
    <citation type="submission" date="2021-02" db="EMBL/GenBank/DDBJ databases">
        <authorList>
            <person name="Dougan E. K."/>
            <person name="Rhodes N."/>
            <person name="Thang M."/>
            <person name="Chan C."/>
        </authorList>
    </citation>
    <scope>NUCLEOTIDE SEQUENCE</scope>
</reference>
<protein>
    <recommendedName>
        <fullName evidence="6">Sulfhydryl oxidase</fullName>
        <ecNumber evidence="6">1.8.3.2</ecNumber>
    </recommendedName>
</protein>
<name>A0A812RCR1_SYMPI</name>
<proteinExistence type="predicted"/>